<sequence>MSGGGKLVARPGLARPAGVSHRPSLPRRVVVHAASSRRGSSSSGGRLPPRRGRTSEKPGRSTRAIVEETVMYVEGGEAPAPESEANTEANTSTSYSKLYDRLMSSGPLRMHRQVPKPSKEAQMKEENAYKLWLSDVAVTVKRKYFFGRKFMVRDLAVFALVSSMHLGLLWAPATFSWGNLGLCMLLYFVTGCIGITFGYHRMIAHKSFVVPKWLEYAAAYCGALSIQGDPMEWASTHRYHHLHTDTPKDPHSTYEGAWWSHAGWFLDNEMTLSRTEDHTNAKDMMAQPFYRFMQKTYSWHILLSMGLLYAFGGLPALIWGGCVRTCIVWHITWSINSFCHIYGRQEYDTRDLSKNNWLFGLLAWGEGWHNNHHAFEYSARHGLKWWQFDLTWIIIRSLQFVGLAKKVKLPTEAAKAKLAFE</sequence>
<keyword evidence="8 13" id="KW-0560">Oxidoreductase</keyword>
<keyword evidence="9" id="KW-0408">Iron</keyword>
<keyword evidence="4 13" id="KW-0444">Lipid biosynthesis</keyword>
<evidence type="ECO:0000313" key="17">
    <source>
        <dbReference type="EMBL" id="QDZ18082.1"/>
    </source>
</evidence>
<comment type="subcellular location">
    <subcellularLocation>
        <location evidence="1">Membrane</location>
        <topology evidence="1">Multi-pass membrane protein</topology>
    </subcellularLocation>
</comment>
<comment type="pathway">
    <text evidence="2">Lipid metabolism.</text>
</comment>
<comment type="similarity">
    <text evidence="3 13">Belongs to the fatty acid desaturase type 1 family.</text>
</comment>
<dbReference type="Pfam" id="PF00487">
    <property type="entry name" value="FA_desaturase"/>
    <property type="match status" value="1"/>
</dbReference>
<dbReference type="OrthoDB" id="10260134at2759"/>
<keyword evidence="12 13" id="KW-0275">Fatty acid biosynthesis</keyword>
<feature type="domain" description="Fatty acid desaturase" evidence="16">
    <location>
        <begin position="176"/>
        <end position="393"/>
    </location>
</feature>
<evidence type="ECO:0000256" key="1">
    <source>
        <dbReference type="ARBA" id="ARBA00004141"/>
    </source>
</evidence>
<keyword evidence="10" id="KW-0443">Lipid metabolism</keyword>
<evidence type="ECO:0000256" key="5">
    <source>
        <dbReference type="ARBA" id="ARBA00022692"/>
    </source>
</evidence>
<evidence type="ECO:0000256" key="14">
    <source>
        <dbReference type="SAM" id="MobiDB-lite"/>
    </source>
</evidence>
<dbReference type="CDD" id="cd03505">
    <property type="entry name" value="Delta9-FADS-like"/>
    <property type="match status" value="1"/>
</dbReference>
<protein>
    <submittedName>
        <fullName evidence="17">Fatty acid desaturase</fullName>
    </submittedName>
</protein>
<evidence type="ECO:0000256" key="9">
    <source>
        <dbReference type="ARBA" id="ARBA00023004"/>
    </source>
</evidence>
<keyword evidence="7 15" id="KW-1133">Transmembrane helix</keyword>
<evidence type="ECO:0000256" key="8">
    <source>
        <dbReference type="ARBA" id="ARBA00023002"/>
    </source>
</evidence>
<comment type="domain">
    <text evidence="13">The histidine box domains are involved in binding the catalytic metal ions.</text>
</comment>
<keyword evidence="18" id="KW-1185">Reference proteome</keyword>
<dbReference type="GO" id="GO:0005789">
    <property type="term" value="C:endoplasmic reticulum membrane"/>
    <property type="evidence" value="ECO:0007669"/>
    <property type="project" value="TreeGrafter"/>
</dbReference>
<evidence type="ECO:0000256" key="4">
    <source>
        <dbReference type="ARBA" id="ARBA00022516"/>
    </source>
</evidence>
<dbReference type="GO" id="GO:0016717">
    <property type="term" value="F:oxidoreductase activity, acting on paired donors, with oxidation of a pair of donors resulting in the reduction of molecular oxygen to two molecules of water"/>
    <property type="evidence" value="ECO:0007669"/>
    <property type="project" value="InterPro"/>
</dbReference>
<evidence type="ECO:0000256" key="10">
    <source>
        <dbReference type="ARBA" id="ARBA00023098"/>
    </source>
</evidence>
<keyword evidence="11 15" id="KW-0472">Membrane</keyword>
<feature type="region of interest" description="Disordered" evidence="14">
    <location>
        <begin position="1"/>
        <end position="65"/>
    </location>
</feature>
<feature type="transmembrane region" description="Helical" evidence="15">
    <location>
        <begin position="177"/>
        <end position="199"/>
    </location>
</feature>
<dbReference type="InterPro" id="IPR015876">
    <property type="entry name" value="Acyl-CoA_DS"/>
</dbReference>
<gene>
    <name evidence="17" type="ORF">A3770_01p06000</name>
</gene>
<organism evidence="17 18">
    <name type="scientific">Chloropicon primus</name>
    <dbReference type="NCBI Taxonomy" id="1764295"/>
    <lineage>
        <taxon>Eukaryota</taxon>
        <taxon>Viridiplantae</taxon>
        <taxon>Chlorophyta</taxon>
        <taxon>Chloropicophyceae</taxon>
        <taxon>Chloropicales</taxon>
        <taxon>Chloropicaceae</taxon>
        <taxon>Chloropicon</taxon>
    </lineage>
</organism>
<accession>A0A5B8MFI7</accession>
<dbReference type="PANTHER" id="PTHR11351:SF31">
    <property type="entry name" value="DESATURASE 1, ISOFORM A-RELATED"/>
    <property type="match status" value="1"/>
</dbReference>
<evidence type="ECO:0000313" key="18">
    <source>
        <dbReference type="Proteomes" id="UP000316726"/>
    </source>
</evidence>
<dbReference type="EMBL" id="CP031034">
    <property type="protein sequence ID" value="QDZ18082.1"/>
    <property type="molecule type" value="Genomic_DNA"/>
</dbReference>
<feature type="compositionally biased region" description="Low complexity" evidence="14">
    <location>
        <begin position="36"/>
        <end position="47"/>
    </location>
</feature>
<evidence type="ECO:0000256" key="7">
    <source>
        <dbReference type="ARBA" id="ARBA00022989"/>
    </source>
</evidence>
<dbReference type="InterPro" id="IPR005804">
    <property type="entry name" value="FA_desaturase_dom"/>
</dbReference>
<dbReference type="Proteomes" id="UP000316726">
    <property type="component" value="Chromosome 1"/>
</dbReference>
<dbReference type="STRING" id="1764295.A0A5B8MFI7"/>
<feature type="transmembrane region" description="Helical" evidence="15">
    <location>
        <begin position="297"/>
        <end position="319"/>
    </location>
</feature>
<dbReference type="PRINTS" id="PR00075">
    <property type="entry name" value="FACDDSATRASE"/>
</dbReference>
<proteinExistence type="inferred from homology"/>
<evidence type="ECO:0000256" key="6">
    <source>
        <dbReference type="ARBA" id="ARBA00022832"/>
    </source>
</evidence>
<evidence type="ECO:0000256" key="2">
    <source>
        <dbReference type="ARBA" id="ARBA00005189"/>
    </source>
</evidence>
<dbReference type="GO" id="GO:0042761">
    <property type="term" value="P:very long-chain fatty acid biosynthetic process"/>
    <property type="evidence" value="ECO:0007669"/>
    <property type="project" value="TreeGrafter"/>
</dbReference>
<reference evidence="17 18" key="1">
    <citation type="submission" date="2018-07" db="EMBL/GenBank/DDBJ databases">
        <title>The complete nuclear genome of the prasinophyte Chloropicon primus (CCMP1205).</title>
        <authorList>
            <person name="Pombert J.-F."/>
            <person name="Otis C."/>
            <person name="Turmel M."/>
            <person name="Lemieux C."/>
        </authorList>
    </citation>
    <scope>NUCLEOTIDE SEQUENCE [LARGE SCALE GENOMIC DNA]</scope>
    <source>
        <strain evidence="17 18">CCMP1205</strain>
    </source>
</reference>
<evidence type="ECO:0000256" key="3">
    <source>
        <dbReference type="ARBA" id="ARBA00009295"/>
    </source>
</evidence>
<keyword evidence="6" id="KW-0276">Fatty acid metabolism</keyword>
<feature type="transmembrane region" description="Helical" evidence="15">
    <location>
        <begin position="150"/>
        <end position="171"/>
    </location>
</feature>
<evidence type="ECO:0000256" key="12">
    <source>
        <dbReference type="ARBA" id="ARBA00023160"/>
    </source>
</evidence>
<comment type="cofactor">
    <cofactor evidence="13">
        <name>Fe(2+)</name>
        <dbReference type="ChEBI" id="CHEBI:29033"/>
    </cofactor>
</comment>
<evidence type="ECO:0000256" key="15">
    <source>
        <dbReference type="SAM" id="Phobius"/>
    </source>
</evidence>
<evidence type="ECO:0000259" key="16">
    <source>
        <dbReference type="Pfam" id="PF00487"/>
    </source>
</evidence>
<name>A0A5B8MFI7_9CHLO</name>
<evidence type="ECO:0000256" key="11">
    <source>
        <dbReference type="ARBA" id="ARBA00023136"/>
    </source>
</evidence>
<dbReference type="AlphaFoldDB" id="A0A5B8MFI7"/>
<evidence type="ECO:0000256" key="13">
    <source>
        <dbReference type="RuleBase" id="RU000581"/>
    </source>
</evidence>
<dbReference type="PANTHER" id="PTHR11351">
    <property type="entry name" value="ACYL-COA DESATURASE"/>
    <property type="match status" value="1"/>
</dbReference>
<keyword evidence="5 13" id="KW-0812">Transmembrane</keyword>